<organism evidence="1 2">
    <name type="scientific">Pseudomonas taeanensis MS-3</name>
    <dbReference type="NCBI Taxonomy" id="1395571"/>
    <lineage>
        <taxon>Bacteria</taxon>
        <taxon>Pseudomonadati</taxon>
        <taxon>Pseudomonadota</taxon>
        <taxon>Gammaproteobacteria</taxon>
        <taxon>Pseudomonadales</taxon>
        <taxon>Pseudomonadaceae</taxon>
        <taxon>Pseudomonas</taxon>
    </lineage>
</organism>
<proteinExistence type="predicted"/>
<dbReference type="Proteomes" id="UP000030063">
    <property type="component" value="Unassembled WGS sequence"/>
</dbReference>
<comment type="caution">
    <text evidence="1">The sequence shown here is derived from an EMBL/GenBank/DDBJ whole genome shotgun (WGS) entry which is preliminary data.</text>
</comment>
<dbReference type="GO" id="GO:0003746">
    <property type="term" value="F:translation elongation factor activity"/>
    <property type="evidence" value="ECO:0007669"/>
    <property type="project" value="UniProtKB-KW"/>
</dbReference>
<dbReference type="STRING" id="1395571.TMS3_0101030"/>
<dbReference type="SUPFAM" id="SSF54534">
    <property type="entry name" value="FKBP-like"/>
    <property type="match status" value="1"/>
</dbReference>
<dbReference type="RefSeq" id="WP_025163370.1">
    <property type="nucleotide sequence ID" value="NZ_AWSQ01000001.1"/>
</dbReference>
<keyword evidence="2" id="KW-1185">Reference proteome</keyword>
<dbReference type="GO" id="GO:0003677">
    <property type="term" value="F:DNA binding"/>
    <property type="evidence" value="ECO:0007669"/>
    <property type="project" value="InterPro"/>
</dbReference>
<accession>A0A0A1YKX6</accession>
<dbReference type="InterPro" id="IPR036953">
    <property type="entry name" value="GreA/GreB_C_sf"/>
</dbReference>
<evidence type="ECO:0000313" key="1">
    <source>
        <dbReference type="EMBL" id="KFX70555.1"/>
    </source>
</evidence>
<keyword evidence="1" id="KW-0648">Protein biosynthesis</keyword>
<gene>
    <name evidence="1" type="ORF">TMS3_0101030</name>
</gene>
<dbReference type="OrthoDB" id="5293337at2"/>
<dbReference type="GO" id="GO:0032784">
    <property type="term" value="P:regulation of DNA-templated transcription elongation"/>
    <property type="evidence" value="ECO:0007669"/>
    <property type="project" value="InterPro"/>
</dbReference>
<reference evidence="1 2" key="1">
    <citation type="journal article" date="2014" name="Genome Announc.">
        <title>Draft Genome Sequence of Petroleum Oil-Degrading Marine Bacterium Pseudomonas taeanensis Strain MS-3, Isolated from a Crude Oil-Contaminated Seashore.</title>
        <authorList>
            <person name="Lee S.Y."/>
            <person name="Kim S.H."/>
            <person name="Lee D.G."/>
            <person name="Shin S."/>
            <person name="Yun S.H."/>
            <person name="Choi C.W."/>
            <person name="Chung Y.H."/>
            <person name="Choi J.S."/>
            <person name="Kahng H.Y."/>
            <person name="Kim S.I."/>
        </authorList>
    </citation>
    <scope>NUCLEOTIDE SEQUENCE [LARGE SCALE GENOMIC DNA]</scope>
    <source>
        <strain evidence="1 2">MS-3</strain>
    </source>
</reference>
<dbReference type="EMBL" id="AWSQ01000001">
    <property type="protein sequence ID" value="KFX70555.1"/>
    <property type="molecule type" value="Genomic_DNA"/>
</dbReference>
<evidence type="ECO:0000313" key="2">
    <source>
        <dbReference type="Proteomes" id="UP000030063"/>
    </source>
</evidence>
<sequence>MNKARLHQLILDTLQADLELAQRAALSAYEAATHKENIAENKYDTLGLEASYLAAGQARRVEEIRQALKAWQQLTLRPFDAELGIQLTALVWLANAQGIEQCLFLGPDAAGMKVRLEGQEVLVISPRAPLGQRLLGCAEGDQVHMRIDNSTQLFEVLRVS</sequence>
<protein>
    <submittedName>
        <fullName evidence="1">Elongation factor GreAB</fullName>
    </submittedName>
</protein>
<dbReference type="Gene3D" id="3.10.50.30">
    <property type="entry name" value="Transcription elongation factor, GreA/GreB, C-terminal domain"/>
    <property type="match status" value="1"/>
</dbReference>
<name>A0A0A1YKX6_9PSED</name>
<dbReference type="AlphaFoldDB" id="A0A0A1YKX6"/>
<dbReference type="eggNOG" id="COG0782">
    <property type="taxonomic scope" value="Bacteria"/>
</dbReference>
<keyword evidence="1" id="KW-0251">Elongation factor</keyword>